<proteinExistence type="predicted"/>
<reference evidence="2" key="1">
    <citation type="journal article" date="2015" name="Proc. Natl. Acad. Sci. U.S.A.">
        <title>Networks of energetic and metabolic interactions define dynamics in microbial communities.</title>
        <authorList>
            <person name="Embree M."/>
            <person name="Liu J.K."/>
            <person name="Al-Bassam M.M."/>
            <person name="Zengler K."/>
        </authorList>
    </citation>
    <scope>NUCLEOTIDE SEQUENCE</scope>
</reference>
<organism evidence="2">
    <name type="scientific">hydrocarbon metagenome</name>
    <dbReference type="NCBI Taxonomy" id="938273"/>
    <lineage>
        <taxon>unclassified sequences</taxon>
        <taxon>metagenomes</taxon>
        <taxon>ecological metagenomes</taxon>
    </lineage>
</organism>
<dbReference type="InterPro" id="IPR007742">
    <property type="entry name" value="NosD_dom"/>
</dbReference>
<evidence type="ECO:0000313" key="2">
    <source>
        <dbReference type="EMBL" id="KUG04221.1"/>
    </source>
</evidence>
<name>A0A0W8E710_9ZZZZ</name>
<comment type="caution">
    <text evidence="2">The sequence shown here is derived from an EMBL/GenBank/DDBJ whole genome shotgun (WGS) entry which is preliminary data.</text>
</comment>
<dbReference type="InterPro" id="IPR012334">
    <property type="entry name" value="Pectin_lyas_fold"/>
</dbReference>
<dbReference type="SUPFAM" id="SSF51126">
    <property type="entry name" value="Pectin lyase-like"/>
    <property type="match status" value="1"/>
</dbReference>
<sequence length="291" mass="31735">MAIIRVPQDRDTVQLGVDAANPGDIVLVDNGSYKESVIVSKNSIRIVAKEKYGVILESNAVNENAIKLDNTYNVEIFGFIIQNSHRSIWVYRGGYHRIIGNIFQNHNADGIIFEDSTGNFIYQNIIRHNFSVGVLLGWSNPGSTSNWLVENLINDNGGHGVEIWTDIATGNAIINNNIFGNQGEGIFAKGQNTLLYGNYVEHNTSNGVKLLYGNNSIAVNNGIKANLGDGIDISSNQNIAISNLVKKNYGTGIQISGDENIVQGNVIINNKRGNIENNCNNNIFGNETGNL</sequence>
<dbReference type="SMART" id="SM00710">
    <property type="entry name" value="PbH1"/>
    <property type="match status" value="8"/>
</dbReference>
<gene>
    <name evidence="2" type="ORF">ASZ90_018442</name>
</gene>
<dbReference type="InterPro" id="IPR006626">
    <property type="entry name" value="PbH1"/>
</dbReference>
<dbReference type="Pfam" id="PF05048">
    <property type="entry name" value="NosD"/>
    <property type="match status" value="1"/>
</dbReference>
<protein>
    <submittedName>
        <fullName evidence="2">Cell surface protein</fullName>
    </submittedName>
</protein>
<dbReference type="NCBIfam" id="TIGR03804">
    <property type="entry name" value="para_beta_helix"/>
    <property type="match status" value="1"/>
</dbReference>
<dbReference type="EMBL" id="LNQE01001856">
    <property type="protein sequence ID" value="KUG04221.1"/>
    <property type="molecule type" value="Genomic_DNA"/>
</dbReference>
<dbReference type="InterPro" id="IPR022441">
    <property type="entry name" value="Para_beta_helix_rpt-2"/>
</dbReference>
<dbReference type="InterPro" id="IPR011050">
    <property type="entry name" value="Pectin_lyase_fold/virulence"/>
</dbReference>
<evidence type="ECO:0000259" key="1">
    <source>
        <dbReference type="Pfam" id="PF05048"/>
    </source>
</evidence>
<dbReference type="Gene3D" id="2.160.20.10">
    <property type="entry name" value="Single-stranded right-handed beta-helix, Pectin lyase-like"/>
    <property type="match status" value="1"/>
</dbReference>
<dbReference type="AlphaFoldDB" id="A0A0W8E710"/>
<feature type="domain" description="Periplasmic copper-binding protein NosD beta helix" evidence="1">
    <location>
        <begin position="29"/>
        <end position="206"/>
    </location>
</feature>
<accession>A0A0W8E710</accession>